<sequence>CCGNPYLGQRIPVQSSPTCRSLKKVKSIPRDVNVGVFLHFNYSLI</sequence>
<evidence type="ECO:0000313" key="1">
    <source>
        <dbReference type="EMBL" id="CDW38274.1"/>
    </source>
</evidence>
<organism evidence="1">
    <name type="scientific">Lepeophtheirus salmonis</name>
    <name type="common">Salmon louse</name>
    <name type="synonym">Caligus salmonis</name>
    <dbReference type="NCBI Taxonomy" id="72036"/>
    <lineage>
        <taxon>Eukaryota</taxon>
        <taxon>Metazoa</taxon>
        <taxon>Ecdysozoa</taxon>
        <taxon>Arthropoda</taxon>
        <taxon>Crustacea</taxon>
        <taxon>Multicrustacea</taxon>
        <taxon>Hexanauplia</taxon>
        <taxon>Copepoda</taxon>
        <taxon>Siphonostomatoida</taxon>
        <taxon>Caligidae</taxon>
        <taxon>Lepeophtheirus</taxon>
    </lineage>
</organism>
<reference evidence="1" key="1">
    <citation type="submission" date="2014-05" db="EMBL/GenBank/DDBJ databases">
        <authorList>
            <person name="Chronopoulou M."/>
        </authorList>
    </citation>
    <scope>NUCLEOTIDE SEQUENCE</scope>
    <source>
        <tissue evidence="1">Whole organism</tissue>
    </source>
</reference>
<accession>A0A0K2UIZ3</accession>
<protein>
    <submittedName>
        <fullName evidence="1">Uncharacterized protein</fullName>
    </submittedName>
</protein>
<proteinExistence type="predicted"/>
<name>A0A0K2UIZ3_LEPSM</name>
<feature type="non-terminal residue" evidence="1">
    <location>
        <position position="1"/>
    </location>
</feature>
<dbReference type="AlphaFoldDB" id="A0A0K2UIZ3"/>
<dbReference type="EMBL" id="HACA01020913">
    <property type="protein sequence ID" value="CDW38274.1"/>
    <property type="molecule type" value="Transcribed_RNA"/>
</dbReference>